<dbReference type="Pfam" id="PF01345">
    <property type="entry name" value="DUF11"/>
    <property type="match status" value="11"/>
</dbReference>
<feature type="region of interest" description="Disordered" evidence="1">
    <location>
        <begin position="1630"/>
        <end position="1650"/>
    </location>
</feature>
<dbReference type="InterPro" id="IPR047589">
    <property type="entry name" value="DUF11_rpt"/>
</dbReference>
<feature type="domain" description="DUF11" evidence="3">
    <location>
        <begin position="2320"/>
        <end position="2433"/>
    </location>
</feature>
<name>A0A6G7XFF2_9MICO</name>
<evidence type="ECO:0000313" key="5">
    <source>
        <dbReference type="Proteomes" id="UP000502677"/>
    </source>
</evidence>
<keyword evidence="2" id="KW-0472">Membrane</keyword>
<sequence>MAAPLPSVTISPAALTGLVGEPVTATLTFDNVSPTLADIGYSPYVDLVLPSAGADGDDGVVFGSASYQGSPVSVTTIDCPDGGGTVVHPLTDADVACADGTQLAVLQIPFGSFAPDQPAAGVVVSLNTSPLADIGVPLDITATPGFAFGDSATGTTPIVGEATSTTYTPLPVEFHKQYTGPENETATGPNYTRTYRLVVNVPDGQTAQDVIVSDLLPPTLAFAGISSITPATGVVQAEPDVGVPSNAPDNTVRVRFPSVTGTSSEEDAVVEIQVFVPELDADGNPVIDPGTGAPVSIRDDGAVAGVIRPADPRDPIQPFQVDPEDTSIDDHVLTARAAAVQKTAKPLAADGDINPGDAVQYKLRTQISDFATFDTFVLDDLLGDGLEFQPNSATFTVVEHGVTTTGALTAIDVDTSDHTCGGGTTSLAMDIRQALLDAGAADGTLEGGRVGGSFAATTITVTYNATILDAFRCKPDRPQLVPGDVVTNHVSANGQLPSGGSPSDDSSADLTVQVPTISKTVYARNGEVIPEGAPTPVFSAGDKITFRFTFPLGSSDMQSLSFTDFLPLPVLPIQGTPTYIPTRCGIPATGSICLGPGNSLPVPLNPTFTADFSSNSISADYGTFHVPDNPNNLVDVVFTATIADEPFRAELNLVNQLEARWTDTDLQEHVSTAVAPFTVTAPALRVTKGIVGTSNPAAVFEGGPRQPGGGITLGGPGTTCAASIAGGTLTTANLNGAPDADVSGVDSSDLVRFAVVVENTGKGVNGAFDVTLEDKLPAGFRIPDTGLNMCVTDGTGAPFSVASADGMFSAAPGTDGPLSGSLELADPGPTQSPGGALDPPASDLSSGRNLVVLSYELETTEDLPDLGEAVNTATITNYSAEDGGQNFTPVTPAASLTNDAKVTARLPQVDKAVVSTDQPFTSGSNVVVGESVNYDVTVTVPEGTLADVSVTDTLPAGLAMVSLDSIEVPSDAVTTDTPGGFNALLAAARGSLASPGHELNVDLGTLTNTDTDDTVAETIVLHYTAIVLDVAENQAGSVARNSVVLDYAGHKLPAKTAAVTVAEPAIQVAKSPSPAIADGGDTITYTVTVTNTAPSTVDAFNVNLNDVIPDTIDYVPGSLELVSGPDPTSISDANAPALSVSWDELALGESATLKYQATIPADVEAPQLVTNTAKADWTSLPSGTTPDSPFNADGRERTGAGGVDDYTVSADGKLQVGTGAIDKALNSTSEPSTTGQTLTIGEVATYDVRVRLSEGQRNDLVITDQIPSGMAYVADSAQVLTAAGSGTAPYALASDFSGVLPTPTITGGGSDGEDLVVSFPGETSVTADNNATNNAFVIRLKAVALDVPANVGVAPTPSSLTNVATVTAEGQGTATSKPVVSPIVEPRLAIVKTLNPVQGQQGDRVSSTIAVTNTGTSTAFDVLVEDLLPPEYVAGSVTADSTPAGFVFAQSGSDLSWQGGDIAAGQTVQFVISADLQDDLVAGTLVTNTATASQASTLPATADGERIEPSVTTSATLNVVDADLSISKDDQDVLVAPGDQQTYQIAVRNGGGAPATGAVITDVLAPSTTFVSVGGPGCSLVSQTGANVVIAIDGEIASGATVTCTLTVTIDNPLPAGVRVFTNSAAVAYDGDDDDLTPENNRAEDTDSLDPAVGPAIAVTKDDGIDVVKAGQAVTYDVVATNSGPIGASGVVVEDTLPPDTAFVACRAVPNVDCSFDPQTGKVSAVFPVLEGAGGTGTLEIDLVVNKPIDAGLDEIVNTVTVSDDGANGPDDPADNTATDTDQLNASPDLAISKTVNASDVSPGQTFGYRLRVANIGDQNATGVSVADTVPAGLTIDCASVQPAASSCDPATGELLWESPAIPDPLNRGDFLTFAYEVKVDNPTVAGRHAFDNTATVADDGANGADPTPQNNSSSAHVDLLVGPGGAQPDLSIVKDDSETDVSPGQQLDYTLTVTNSGNIGASGVVVSDTLPEGMTFVSCDSEPAVACSETNGVVTATFPELAGGGGVATVTITVTVDAEQAAGVETLTNVASVADDGANGPDPTPGNNTDDDVDNLIAAPDLSVVKDDGNQERRPGDQYVYTLTVKNGGSQGATGVVVADRLPKGLELVDCSPQCATVGNLLTWKVPSLDAGQQLGLLVTVRVAAAIPAGVEFVHNTVGVTDDHTNGSDPTPANNVDSDTDTVVAAPELQITKTDGKLAAVPGARNTYEITVTNIGDQDASGVSVVDQLPDTLTFVGCSEACDSTALPAVSWGLDELAAGATHTFTLEADVVDPLPAGVSLITNPVVVSHDSAREGVDDPADDIDTDTDIVNAAPGVHLTKDDGRARVEGGDTVTYDLTAVNTGDQDTTEVTIVDTLPAGMNFVSCSTEPAVSCDEADGVVTAVFPTLRGRGLEQARMQITVNVANPVAQGVTEFKNVATVDDADAGTEPNDTATDTDTYGADIAVTKDDGLSEVTPGQKVDYVVKVSNRGPSVVDQVVLADEVPGELTDVSFEPSSGTYNPKTGVWDGIKLEVGDSIDMHVKATVDPAARGTLANTVTVALPDGFTDPSPENNRATDTDKLAPKSAVTIEKSGPALAAPDSQVVYDIRVANEGPSDATGVRVEDTVPPGLEWVSSAGDGWTCTNGDNVICEFGPSLAPDDATTLSLTFKVEATSGTIVNVADVSTAEGSYGRDDAVTSVVPLAITGATGSKLLLFAILLLLGGLAFTRYSRNQYSRGVRPAR</sequence>
<gene>
    <name evidence="4" type="ORF">G7068_09110</name>
</gene>
<feature type="region of interest" description="Disordered" evidence="1">
    <location>
        <begin position="1897"/>
        <end position="1922"/>
    </location>
</feature>
<feature type="region of interest" description="Disordered" evidence="1">
    <location>
        <begin position="1176"/>
        <end position="1205"/>
    </location>
</feature>
<feature type="domain" description="DUF11" evidence="3">
    <location>
        <begin position="2190"/>
        <end position="2293"/>
    </location>
</feature>
<feature type="domain" description="DUF11" evidence="3">
    <location>
        <begin position="1789"/>
        <end position="1918"/>
    </location>
</feature>
<organism evidence="4 5">
    <name type="scientific">Leucobacter viscericola</name>
    <dbReference type="NCBI Taxonomy" id="2714935"/>
    <lineage>
        <taxon>Bacteria</taxon>
        <taxon>Bacillati</taxon>
        <taxon>Actinomycetota</taxon>
        <taxon>Actinomycetes</taxon>
        <taxon>Micrococcales</taxon>
        <taxon>Microbacteriaceae</taxon>
        <taxon>Leucobacter</taxon>
    </lineage>
</organism>
<keyword evidence="2" id="KW-0812">Transmembrane</keyword>
<feature type="compositionally biased region" description="Polar residues" evidence="1">
    <location>
        <begin position="1176"/>
        <end position="1188"/>
    </location>
</feature>
<feature type="domain" description="DUF11" evidence="3">
    <location>
        <begin position="1523"/>
        <end position="1644"/>
    </location>
</feature>
<dbReference type="KEGG" id="lvi:G7068_09110"/>
<dbReference type="PANTHER" id="PTHR34819:SF3">
    <property type="entry name" value="CELL SURFACE PROTEIN"/>
    <property type="match status" value="1"/>
</dbReference>
<reference evidence="4 5" key="1">
    <citation type="submission" date="2020-03" db="EMBL/GenBank/DDBJ databases">
        <title>Leucobacter sp. nov., isolated from beetles.</title>
        <authorList>
            <person name="Hyun D.-W."/>
            <person name="Bae J.-W."/>
        </authorList>
    </citation>
    <scope>NUCLEOTIDE SEQUENCE [LARGE SCALE GENOMIC DNA]</scope>
    <source>
        <strain evidence="4 5">HDW9C</strain>
    </source>
</reference>
<dbReference type="EMBL" id="CP049863">
    <property type="protein sequence ID" value="QIK63340.1"/>
    <property type="molecule type" value="Genomic_DNA"/>
</dbReference>
<dbReference type="RefSeq" id="WP_166291339.1">
    <property type="nucleotide sequence ID" value="NZ_CP049863.1"/>
</dbReference>
<feature type="domain" description="DUF11" evidence="3">
    <location>
        <begin position="1657"/>
        <end position="1780"/>
    </location>
</feature>
<dbReference type="InterPro" id="IPR013783">
    <property type="entry name" value="Ig-like_fold"/>
</dbReference>
<evidence type="ECO:0000313" key="4">
    <source>
        <dbReference type="EMBL" id="QIK63340.1"/>
    </source>
</evidence>
<protein>
    <submittedName>
        <fullName evidence="4">DUF11 domain-containing protein</fullName>
    </submittedName>
</protein>
<dbReference type="InterPro" id="IPR001434">
    <property type="entry name" value="OmcB-like_DUF11"/>
</dbReference>
<dbReference type="GO" id="GO:0005975">
    <property type="term" value="P:carbohydrate metabolic process"/>
    <property type="evidence" value="ECO:0007669"/>
    <property type="project" value="UniProtKB-ARBA"/>
</dbReference>
<dbReference type="NCBIfam" id="TIGR01451">
    <property type="entry name" value="B_ant_repeat"/>
    <property type="match status" value="12"/>
</dbReference>
<dbReference type="Gene3D" id="2.60.40.10">
    <property type="entry name" value="Immunoglobulins"/>
    <property type="match status" value="2"/>
</dbReference>
<dbReference type="SUPFAM" id="SSF49401">
    <property type="entry name" value="Bacterial adhesins"/>
    <property type="match status" value="1"/>
</dbReference>
<feature type="domain" description="DUF11" evidence="3">
    <location>
        <begin position="1930"/>
        <end position="2051"/>
    </location>
</feature>
<dbReference type="PANTHER" id="PTHR34819">
    <property type="entry name" value="LARGE CYSTEINE-RICH PERIPLASMIC PROTEIN OMCB"/>
    <property type="match status" value="1"/>
</dbReference>
<feature type="compositionally biased region" description="Low complexity" evidence="1">
    <location>
        <begin position="2035"/>
        <end position="2049"/>
    </location>
</feature>
<feature type="compositionally biased region" description="Low complexity" evidence="1">
    <location>
        <begin position="1764"/>
        <end position="1782"/>
    </location>
</feature>
<evidence type="ECO:0000259" key="3">
    <source>
        <dbReference type="Pfam" id="PF01345"/>
    </source>
</evidence>
<feature type="region of interest" description="Disordered" evidence="1">
    <location>
        <begin position="812"/>
        <end position="845"/>
    </location>
</feature>
<evidence type="ECO:0000256" key="1">
    <source>
        <dbReference type="SAM" id="MobiDB-lite"/>
    </source>
</evidence>
<dbReference type="NCBIfam" id="TIGR04226">
    <property type="entry name" value="RrgB_K2N_iso_D2"/>
    <property type="match status" value="2"/>
</dbReference>
<feature type="region of interest" description="Disordered" evidence="1">
    <location>
        <begin position="2034"/>
        <end position="2053"/>
    </location>
</feature>
<feature type="domain" description="DUF11" evidence="3">
    <location>
        <begin position="2579"/>
        <end position="2669"/>
    </location>
</feature>
<feature type="region of interest" description="Disordered" evidence="1">
    <location>
        <begin position="1762"/>
        <end position="1782"/>
    </location>
</feature>
<evidence type="ECO:0000256" key="2">
    <source>
        <dbReference type="SAM" id="Phobius"/>
    </source>
</evidence>
<dbReference type="InterPro" id="IPR051172">
    <property type="entry name" value="Chlamydia_OmcB"/>
</dbReference>
<feature type="domain" description="DUF11" evidence="3">
    <location>
        <begin position="1388"/>
        <end position="1496"/>
    </location>
</feature>
<dbReference type="InterPro" id="IPR026466">
    <property type="entry name" value="Fim_isopep_form_D2_dom"/>
</dbReference>
<feature type="region of interest" description="Disordered" evidence="1">
    <location>
        <begin position="489"/>
        <end position="508"/>
    </location>
</feature>
<dbReference type="Gene3D" id="2.60.40.740">
    <property type="match status" value="5"/>
</dbReference>
<proteinExistence type="predicted"/>
<feature type="domain" description="DUF11" evidence="3">
    <location>
        <begin position="1066"/>
        <end position="1175"/>
    </location>
</feature>
<accession>A0A6G7XFF2</accession>
<keyword evidence="5" id="KW-1185">Reference proteome</keyword>
<feature type="transmembrane region" description="Helical" evidence="2">
    <location>
        <begin position="2694"/>
        <end position="2711"/>
    </location>
</feature>
<dbReference type="Proteomes" id="UP000502677">
    <property type="component" value="Chromosome"/>
</dbReference>
<feature type="domain" description="DUF11" evidence="3">
    <location>
        <begin position="2062"/>
        <end position="2180"/>
    </location>
</feature>
<feature type="domain" description="DUF11" evidence="3">
    <location>
        <begin position="2444"/>
        <end position="2559"/>
    </location>
</feature>
<dbReference type="InterPro" id="IPR008966">
    <property type="entry name" value="Adhesion_dom_sf"/>
</dbReference>
<keyword evidence="2" id="KW-1133">Transmembrane helix</keyword>